<dbReference type="SUPFAM" id="SSF53067">
    <property type="entry name" value="Actin-like ATPase domain"/>
    <property type="match status" value="1"/>
</dbReference>
<dbReference type="Proteomes" id="UP000028511">
    <property type="component" value="Unassembled WGS sequence"/>
</dbReference>
<protein>
    <submittedName>
        <fullName evidence="2">Putative 2-epi-5-epi-valiolone 7-kinase</fullName>
        <ecNumber evidence="2">2.7.1.-</ecNumber>
    </submittedName>
</protein>
<comment type="caution">
    <text evidence="2">The sequence shown here is derived from an EMBL/GenBank/DDBJ whole genome shotgun (WGS) entry which is preliminary data.</text>
</comment>
<dbReference type="Pfam" id="PF00480">
    <property type="entry name" value="ROK"/>
    <property type="match status" value="1"/>
</dbReference>
<dbReference type="GO" id="GO:0016301">
    <property type="term" value="F:kinase activity"/>
    <property type="evidence" value="ECO:0007669"/>
    <property type="project" value="UniProtKB-KW"/>
</dbReference>
<dbReference type="EMBL" id="CBSW010000161">
    <property type="protein sequence ID" value="CDG97067.1"/>
    <property type="molecule type" value="Genomic_DNA"/>
</dbReference>
<keyword evidence="2" id="KW-0808">Transferase</keyword>
<dbReference type="EC" id="2.7.1.-" evidence="2"/>
<evidence type="ECO:0000256" key="1">
    <source>
        <dbReference type="ARBA" id="ARBA00006479"/>
    </source>
</evidence>
<dbReference type="InterPro" id="IPR000600">
    <property type="entry name" value="ROK"/>
</dbReference>
<reference evidence="2" key="1">
    <citation type="submission" date="2013-07" db="EMBL/GenBank/DDBJ databases">
        <title>Sub-species coevolution in mutualistic symbiosis.</title>
        <authorList>
            <person name="Murfin K."/>
            <person name="Klassen J."/>
            <person name="Lee M."/>
            <person name="Forst S."/>
            <person name="Stock P."/>
            <person name="Goodrich-Blair H."/>
        </authorList>
    </citation>
    <scope>NUCLEOTIDE SEQUENCE [LARGE SCALE GENOMIC DNA]</scope>
    <source>
        <strain evidence="2">Puntauvense</strain>
    </source>
</reference>
<keyword evidence="2" id="KW-0418">Kinase</keyword>
<evidence type="ECO:0000313" key="2">
    <source>
        <dbReference type="EMBL" id="CDG97067.1"/>
    </source>
</evidence>
<gene>
    <name evidence="2" type="ORF">XBP1_2430061</name>
</gene>
<name>A0A077NF76_XENBV</name>
<proteinExistence type="inferred from homology"/>
<dbReference type="Gene3D" id="3.30.420.40">
    <property type="match status" value="2"/>
</dbReference>
<dbReference type="AlphaFoldDB" id="A0A077NF76"/>
<accession>A0A077NF76</accession>
<dbReference type="HOGENOM" id="CLU_075306_0_0_6"/>
<dbReference type="InterPro" id="IPR043129">
    <property type="entry name" value="ATPase_NBD"/>
</dbReference>
<sequence>MFMNESHQTYIYDVGGTFLRNAEWISSKGPVNIKKDTSPSFLKYPYDDVISLKNRLIESIIEKLPTYHNGLTVSISLGAALNHHTGEVYGAAPLWGACQVNFKLLDELYSLRPDIRWMMMNDVTAMAIHFSTQPICQNIHKAMLITVSSGIACRIFETMPFRVNFDVSGLQGEIGHLPGTSTSFSLDCDCGESGHIAAYASGRGIRNVYDYMYQKKYQAEPNYTNFEQEFKLGLERNDEFCNSVLTIAMKPLADLITSALVIDPSIEIVALSGGVIDSLSNYVKRALLSRILKCSPYMTFSKESRVIENILYICPSDTASGLWGAGVATTFANNPWFVKHIPQKGPN</sequence>
<dbReference type="PANTHER" id="PTHR18964:SF149">
    <property type="entry name" value="BIFUNCTIONAL UDP-N-ACETYLGLUCOSAMINE 2-EPIMERASE_N-ACETYLMANNOSAMINE KINASE"/>
    <property type="match status" value="1"/>
</dbReference>
<organism evidence="2">
    <name type="scientific">Xenorhabdus bovienii str. puntauvense</name>
    <dbReference type="NCBI Taxonomy" id="1398201"/>
    <lineage>
        <taxon>Bacteria</taxon>
        <taxon>Pseudomonadati</taxon>
        <taxon>Pseudomonadota</taxon>
        <taxon>Gammaproteobacteria</taxon>
        <taxon>Enterobacterales</taxon>
        <taxon>Morganellaceae</taxon>
        <taxon>Xenorhabdus</taxon>
    </lineage>
</organism>
<comment type="similarity">
    <text evidence="1">Belongs to the ROK (NagC/XylR) family.</text>
</comment>
<dbReference type="PANTHER" id="PTHR18964">
    <property type="entry name" value="ROK (REPRESSOR, ORF, KINASE) FAMILY"/>
    <property type="match status" value="1"/>
</dbReference>
<dbReference type="RefSeq" id="WP_051870672.1">
    <property type="nucleotide sequence ID" value="NZ_CAWLWN010000206.1"/>
</dbReference>